<dbReference type="InterPro" id="IPR029079">
    <property type="entry name" value="Imm43"/>
</dbReference>
<dbReference type="eggNOG" id="ENOG5033IRQ">
    <property type="taxonomic scope" value="Bacteria"/>
</dbReference>
<sequence length="212" mass="25020">MKKLMVWGYSSQSLDELAKRKVPKVSLGEVGISEVFNPKKTHPDFDFSWSWFVKGQEIPPMPEKVYVCLKKARSVTFDFLPYGYNFFIMSARFLEFIKKYGFNYNFGMSEAIIVNTKGELLTNEVYYLVRIVSWEIEDEIVYPDLGRDEKGFSLEAYTNSDKDILLSSKYKYMEAFMVSENLKDKILENFSLPFLYSLEEWKELNNLDSYWD</sequence>
<dbReference type="PATRIC" id="fig|889204.5.peg.1161"/>
<protein>
    <recommendedName>
        <fullName evidence="1">Immunity protein 43 domain-containing protein</fullName>
    </recommendedName>
</protein>
<keyword evidence="3" id="KW-1185">Reference proteome</keyword>
<organism evidence="2 3">
    <name type="scientific">Streptococcus infantis ATCC 700779</name>
    <dbReference type="NCBI Taxonomy" id="889204"/>
    <lineage>
        <taxon>Bacteria</taxon>
        <taxon>Bacillati</taxon>
        <taxon>Bacillota</taxon>
        <taxon>Bacilli</taxon>
        <taxon>Lactobacillales</taxon>
        <taxon>Streptococcaceae</taxon>
        <taxon>Streptococcus</taxon>
    </lineage>
</organism>
<gene>
    <name evidence="2" type="ORF">HMPREF9423_0634</name>
</gene>
<reference evidence="2 3" key="1">
    <citation type="submission" date="2010-12" db="EMBL/GenBank/DDBJ databases">
        <authorList>
            <person name="Muzny D."/>
            <person name="Qin X."/>
            <person name="Deng J."/>
            <person name="Jiang H."/>
            <person name="Liu Y."/>
            <person name="Qu J."/>
            <person name="Song X.-Z."/>
            <person name="Zhang L."/>
            <person name="Thornton R."/>
            <person name="Coyle M."/>
            <person name="Francisco L."/>
            <person name="Jackson L."/>
            <person name="Javaid M."/>
            <person name="Korchina V."/>
            <person name="Kovar C."/>
            <person name="Mata R."/>
            <person name="Mathew T."/>
            <person name="Ngo R."/>
            <person name="Nguyen L."/>
            <person name="Nguyen N."/>
            <person name="Okwuonu G."/>
            <person name="Ongeri F."/>
            <person name="Pham C."/>
            <person name="Simmons D."/>
            <person name="Wilczek-Boney K."/>
            <person name="Hale W."/>
            <person name="Jakkamsetti A."/>
            <person name="Pham P."/>
            <person name="Ruth R."/>
            <person name="San Lucas F."/>
            <person name="Warren J."/>
            <person name="Zhang J."/>
            <person name="Zhao Z."/>
            <person name="Zhou C."/>
            <person name="Zhu D."/>
            <person name="Lee S."/>
            <person name="Bess C."/>
            <person name="Blankenburg K."/>
            <person name="Forbes L."/>
            <person name="Fu Q."/>
            <person name="Gubbala S."/>
            <person name="Hirani K."/>
            <person name="Jayaseelan J.C."/>
            <person name="Lara F."/>
            <person name="Munidasa M."/>
            <person name="Palculict T."/>
            <person name="Patil S."/>
            <person name="Pu L.-L."/>
            <person name="Saada N."/>
            <person name="Tang L."/>
            <person name="Weissenberger G."/>
            <person name="Zhu Y."/>
            <person name="Hemphill L."/>
            <person name="Shang Y."/>
            <person name="Youmans B."/>
            <person name="Ayvaz T."/>
            <person name="Ross M."/>
            <person name="Santibanez J."/>
            <person name="Aqrawi P."/>
            <person name="Gross S."/>
            <person name="Joshi V."/>
            <person name="Fowler G."/>
            <person name="Nazareth L."/>
            <person name="Reid J."/>
            <person name="Worley K."/>
            <person name="Petrosino J."/>
            <person name="Highlander S."/>
            <person name="Gibbs R."/>
        </authorList>
    </citation>
    <scope>NUCLEOTIDE SEQUENCE [LARGE SCALE GENOMIC DNA]</scope>
    <source>
        <strain evidence="2 3">ATCC 700779</strain>
    </source>
</reference>
<dbReference type="Proteomes" id="UP000002815">
    <property type="component" value="Unassembled WGS sequence"/>
</dbReference>
<dbReference type="GeneID" id="29746587"/>
<dbReference type="Pfam" id="PF15570">
    <property type="entry name" value="Imm43"/>
    <property type="match status" value="1"/>
</dbReference>
<evidence type="ECO:0000259" key="1">
    <source>
        <dbReference type="Pfam" id="PF15570"/>
    </source>
</evidence>
<comment type="caution">
    <text evidence="2">The sequence shown here is derived from an EMBL/GenBank/DDBJ whole genome shotgun (WGS) entry which is preliminary data.</text>
</comment>
<dbReference type="RefSeq" id="WP_006148321.1">
    <property type="nucleotide sequence ID" value="NZ_AJTA01000038.1"/>
</dbReference>
<dbReference type="EMBL" id="AEVD01000005">
    <property type="protein sequence ID" value="EFX36990.1"/>
    <property type="molecule type" value="Genomic_DNA"/>
</dbReference>
<evidence type="ECO:0000313" key="3">
    <source>
        <dbReference type="Proteomes" id="UP000002815"/>
    </source>
</evidence>
<dbReference type="AlphaFoldDB" id="E8JZH1"/>
<accession>E8JZH1</accession>
<dbReference type="HOGENOM" id="CLU_1293820_0_0_9"/>
<evidence type="ECO:0000313" key="2">
    <source>
        <dbReference type="EMBL" id="EFX36990.1"/>
    </source>
</evidence>
<name>E8JZH1_9STRE</name>
<proteinExistence type="predicted"/>
<feature type="domain" description="Immunity protein 43" evidence="1">
    <location>
        <begin position="32"/>
        <end position="210"/>
    </location>
</feature>